<evidence type="ECO:0000256" key="3">
    <source>
        <dbReference type="ARBA" id="ARBA00022692"/>
    </source>
</evidence>
<evidence type="ECO:0000259" key="7">
    <source>
        <dbReference type="Pfam" id="PF10035"/>
    </source>
</evidence>
<organism evidence="8 9">
    <name type="scientific">Murimonas intestini</name>
    <dbReference type="NCBI Taxonomy" id="1337051"/>
    <lineage>
        <taxon>Bacteria</taxon>
        <taxon>Bacillati</taxon>
        <taxon>Bacillota</taxon>
        <taxon>Clostridia</taxon>
        <taxon>Lachnospirales</taxon>
        <taxon>Lachnospiraceae</taxon>
        <taxon>Murimonas</taxon>
    </lineage>
</organism>
<keyword evidence="4 6" id="KW-1133">Transmembrane helix</keyword>
<keyword evidence="3 6" id="KW-0812">Transmembrane</keyword>
<dbReference type="CDD" id="cd16380">
    <property type="entry name" value="YitT_C"/>
    <property type="match status" value="1"/>
</dbReference>
<gene>
    <name evidence="8" type="ORF">C7383_103148</name>
</gene>
<evidence type="ECO:0000256" key="6">
    <source>
        <dbReference type="SAM" id="Phobius"/>
    </source>
</evidence>
<feature type="transmembrane region" description="Helical" evidence="6">
    <location>
        <begin position="158"/>
        <end position="176"/>
    </location>
</feature>
<dbReference type="InterPro" id="IPR051461">
    <property type="entry name" value="UPF0750_membrane"/>
</dbReference>
<feature type="transmembrane region" description="Helical" evidence="6">
    <location>
        <begin position="55"/>
        <end position="78"/>
    </location>
</feature>
<evidence type="ECO:0000313" key="8">
    <source>
        <dbReference type="EMBL" id="PWJ77305.1"/>
    </source>
</evidence>
<evidence type="ECO:0000256" key="5">
    <source>
        <dbReference type="ARBA" id="ARBA00023136"/>
    </source>
</evidence>
<dbReference type="EMBL" id="QGGY01000003">
    <property type="protein sequence ID" value="PWJ77305.1"/>
    <property type="molecule type" value="Genomic_DNA"/>
</dbReference>
<proteinExistence type="predicted"/>
<evidence type="ECO:0000256" key="1">
    <source>
        <dbReference type="ARBA" id="ARBA00004651"/>
    </source>
</evidence>
<evidence type="ECO:0000256" key="2">
    <source>
        <dbReference type="ARBA" id="ARBA00022475"/>
    </source>
</evidence>
<dbReference type="InterPro" id="IPR019264">
    <property type="entry name" value="DUF2179"/>
</dbReference>
<dbReference type="PIRSF" id="PIRSF006483">
    <property type="entry name" value="Membrane_protein_YitT"/>
    <property type="match status" value="1"/>
</dbReference>
<dbReference type="AlphaFoldDB" id="A0AB73T754"/>
<dbReference type="GO" id="GO:0005886">
    <property type="term" value="C:plasma membrane"/>
    <property type="evidence" value="ECO:0007669"/>
    <property type="project" value="UniProtKB-SubCell"/>
</dbReference>
<keyword evidence="9" id="KW-1185">Reference proteome</keyword>
<dbReference type="Gene3D" id="3.30.70.120">
    <property type="match status" value="1"/>
</dbReference>
<feature type="transmembrane region" description="Helical" evidence="6">
    <location>
        <begin position="113"/>
        <end position="146"/>
    </location>
</feature>
<accession>A0AB73T754</accession>
<dbReference type="InterPro" id="IPR015867">
    <property type="entry name" value="N-reg_PII/ATP_PRibTrfase_C"/>
</dbReference>
<feature type="transmembrane region" description="Helical" evidence="6">
    <location>
        <begin position="85"/>
        <end position="107"/>
    </location>
</feature>
<evidence type="ECO:0000256" key="4">
    <source>
        <dbReference type="ARBA" id="ARBA00022989"/>
    </source>
</evidence>
<keyword evidence="2" id="KW-1003">Cell membrane</keyword>
<sequence length="287" mass="31926">MKTSALKSDIKRLVFIVAASLIMAVNINTFVHAGGLYPGGFNGLTLLLQKIGKEFLNISLPFSVINYTLNAFVIVLAFKVIGKKFTFYTTLMIVLTGIFTDLIPSIVVTSDVLLIAVFGGIINGFAMSLCLIGAACAGGTDILVIFFSEKHGIDTWNYMLLGNVAMLLVAGVLFGWDKALYSIIFQYTSTQIVQMLHQRYKKHTLFIITDHPNEVYHIIADNTNHGATIFTGTGCYEQEKRKMVYSVVSSDEVKTIVNKVRQEDKHAFINSIRTDQITGRFYQRPND</sequence>
<comment type="subcellular location">
    <subcellularLocation>
        <location evidence="1">Cell membrane</location>
        <topology evidence="1">Multi-pass membrane protein</topology>
    </subcellularLocation>
</comment>
<dbReference type="Proteomes" id="UP000245412">
    <property type="component" value="Unassembled WGS sequence"/>
</dbReference>
<dbReference type="Pfam" id="PF02588">
    <property type="entry name" value="YitT_membrane"/>
    <property type="match status" value="1"/>
</dbReference>
<name>A0AB73T754_9FIRM</name>
<dbReference type="RefSeq" id="WP_109625415.1">
    <property type="nucleotide sequence ID" value="NZ_CABJAT010000007.1"/>
</dbReference>
<reference evidence="8 9" key="1">
    <citation type="submission" date="2018-05" db="EMBL/GenBank/DDBJ databases">
        <authorList>
            <person name="Goeker M."/>
            <person name="Huntemann M."/>
            <person name="Clum A."/>
            <person name="Pillay M."/>
            <person name="Palaniappan K."/>
            <person name="Varghese N."/>
            <person name="Mikhailova N."/>
            <person name="Stamatis D."/>
            <person name="Reddy T."/>
            <person name="Daum C."/>
            <person name="Shapiro N."/>
            <person name="Ivanova N."/>
            <person name="Kyrpides N."/>
            <person name="Woyke T."/>
        </authorList>
    </citation>
    <scope>NUCLEOTIDE SEQUENCE [LARGE SCALE GENOMIC DNA]</scope>
    <source>
        <strain evidence="8 9">DSM 26524</strain>
    </source>
</reference>
<comment type="caution">
    <text evidence="8">The sequence shown here is derived from an EMBL/GenBank/DDBJ whole genome shotgun (WGS) entry which is preliminary data.</text>
</comment>
<evidence type="ECO:0000313" key="9">
    <source>
        <dbReference type="Proteomes" id="UP000245412"/>
    </source>
</evidence>
<feature type="domain" description="DUF2179" evidence="7">
    <location>
        <begin position="225"/>
        <end position="279"/>
    </location>
</feature>
<dbReference type="PANTHER" id="PTHR33545">
    <property type="entry name" value="UPF0750 MEMBRANE PROTEIN YITT-RELATED"/>
    <property type="match status" value="1"/>
</dbReference>
<dbReference type="PANTHER" id="PTHR33545:SF5">
    <property type="entry name" value="UPF0750 MEMBRANE PROTEIN YITT"/>
    <property type="match status" value="1"/>
</dbReference>
<feature type="transmembrane region" description="Helical" evidence="6">
    <location>
        <begin position="12"/>
        <end position="35"/>
    </location>
</feature>
<keyword evidence="5 6" id="KW-0472">Membrane</keyword>
<protein>
    <submittedName>
        <fullName evidence="8">Uncharacterized membrane-anchored protein YitT (DUF2179 family)</fullName>
    </submittedName>
</protein>
<dbReference type="InterPro" id="IPR003740">
    <property type="entry name" value="YitT"/>
</dbReference>
<dbReference type="Pfam" id="PF10035">
    <property type="entry name" value="DUF2179"/>
    <property type="match status" value="1"/>
</dbReference>